<keyword evidence="3 6" id="KW-0833">Ubl conjugation pathway</keyword>
<dbReference type="PANTHER" id="PTHR43982:SF1">
    <property type="entry name" value="UBIQUITIN CARBOXYL-TERMINAL HYDROLASE 14"/>
    <property type="match status" value="1"/>
</dbReference>
<dbReference type="PROSITE" id="PS50053">
    <property type="entry name" value="UBIQUITIN_2"/>
    <property type="match status" value="1"/>
</dbReference>
<evidence type="ECO:0000259" key="9">
    <source>
        <dbReference type="PROSITE" id="PS50235"/>
    </source>
</evidence>
<keyword evidence="4 6" id="KW-0378">Hydrolase</keyword>
<feature type="domain" description="USP" evidence="9">
    <location>
        <begin position="109"/>
        <end position="569"/>
    </location>
</feature>
<keyword evidence="11" id="KW-1185">Reference proteome</keyword>
<evidence type="ECO:0000256" key="7">
    <source>
        <dbReference type="SAM" id="MobiDB-lite"/>
    </source>
</evidence>
<dbReference type="GeneID" id="30013202"/>
<evidence type="ECO:0000313" key="10">
    <source>
        <dbReference type="EMBL" id="OAP56922.1"/>
    </source>
</evidence>
<dbReference type="CDD" id="cd16104">
    <property type="entry name" value="Ubl_USP14_like"/>
    <property type="match status" value="1"/>
</dbReference>
<dbReference type="OrthoDB" id="333239at2759"/>
<dbReference type="EMBL" id="LVYI01000008">
    <property type="protein sequence ID" value="OAP56922.1"/>
    <property type="molecule type" value="Genomic_DNA"/>
</dbReference>
<dbReference type="PROSITE" id="PS50235">
    <property type="entry name" value="USP_3"/>
    <property type="match status" value="1"/>
</dbReference>
<sequence length="581" mass="65043">MATIPVVIKHQGKKYDVDLDPTANGEMLKLQLFSLTGVEPERQSILIKGGKLKDDTELSKLNAKPGQVFTMLGTASGESSAVSAPVEKPKFVEDMTEAEAAAQEGATPAGLQNLGNTCYLNSTLQVLRSIPEMQDSLKIYKANTGAGPSLQDLSRLGLGGLGSASDLTAQLRDLYKQMSETQEGFPPMMFLNALRNLYPQFAQKAKNGHGYAQQDAEEAWSQILHQLRQNLMITDKSTQEQKDIAFIDRYMAGSFHSSLAPPPEVGDNEPVVESEDSFLKLDCHIDQSINHLRDGILAALTEEIEKFSPTLERDATYIKTSRISRLPKYLTVHFVRFFWRKDIQKKTKIMRKVTFPEELDIVEFCTDDMKKRLIPVRDKVRDIRKDEQDVERARKRQKLAHKQEEDRKQDEATKGVEAAPIAKLREQKEKDQGKKKEPEGGEMDVYKTDAEYEAERAASIKQAKKELFALIDPELAADEGSNKSGLYELRGVITHQGASADSGHYTSFVKKQGRLVDDPKAPGGKRREEDGKWWWFNDDKVSEVDSERIMTLSGGGESASALILLYRAIDLPTKDEVEDSS</sequence>
<dbReference type="Proteomes" id="UP000078343">
    <property type="component" value="Unassembled WGS sequence"/>
</dbReference>
<dbReference type="SUPFAM" id="SSF54001">
    <property type="entry name" value="Cysteine proteinases"/>
    <property type="match status" value="1"/>
</dbReference>
<evidence type="ECO:0000313" key="11">
    <source>
        <dbReference type="Proteomes" id="UP000078343"/>
    </source>
</evidence>
<evidence type="ECO:0000256" key="1">
    <source>
        <dbReference type="ARBA" id="ARBA00000707"/>
    </source>
</evidence>
<comment type="catalytic activity">
    <reaction evidence="1 6">
        <text>Thiol-dependent hydrolysis of ester, thioester, amide, peptide and isopeptide bonds formed by the C-terminal Gly of ubiquitin (a 76-residue protein attached to proteins as an intracellular targeting signal).</text>
        <dbReference type="EC" id="3.4.19.12"/>
    </reaction>
</comment>
<feature type="compositionally biased region" description="Basic and acidic residues" evidence="7">
    <location>
        <begin position="423"/>
        <end position="445"/>
    </location>
</feature>
<dbReference type="PANTHER" id="PTHR43982">
    <property type="entry name" value="UBIQUITIN CARBOXYL-TERMINAL HYDROLASE"/>
    <property type="match status" value="1"/>
</dbReference>
<gene>
    <name evidence="10" type="ORF">AYL99_09034</name>
</gene>
<reference evidence="10 11" key="1">
    <citation type="submission" date="2016-04" db="EMBL/GenBank/DDBJ databases">
        <title>Draft genome of Fonsecaea erecta CBS 125763.</title>
        <authorList>
            <person name="Weiss V.A."/>
            <person name="Vicente V.A."/>
            <person name="Raittz R.T."/>
            <person name="Moreno L.F."/>
            <person name="De Souza E.M."/>
            <person name="Pedrosa F.O."/>
            <person name="Steffens M.B."/>
            <person name="Faoro H."/>
            <person name="Tadra-Sfeir M.Z."/>
            <person name="Najafzadeh M.J."/>
            <person name="Felipe M.S."/>
            <person name="Teixeira M."/>
            <person name="Sun J."/>
            <person name="Xi L."/>
            <person name="Gomes R."/>
            <person name="De Azevedo C.M."/>
            <person name="Salgado C.G."/>
            <person name="Da Silva M.B."/>
            <person name="Nascimento M.F."/>
            <person name="Queiroz-Telles F."/>
            <person name="Attili D.S."/>
            <person name="Gorbushina A."/>
        </authorList>
    </citation>
    <scope>NUCLEOTIDE SEQUENCE [LARGE SCALE GENOMIC DNA]</scope>
    <source>
        <strain evidence="10 11">CBS 125763</strain>
    </source>
</reference>
<dbReference type="SUPFAM" id="SSF54236">
    <property type="entry name" value="Ubiquitin-like"/>
    <property type="match status" value="1"/>
</dbReference>
<dbReference type="InterPro" id="IPR028889">
    <property type="entry name" value="USP"/>
</dbReference>
<accession>A0A178ZB90</accession>
<dbReference type="InterPro" id="IPR029071">
    <property type="entry name" value="Ubiquitin-like_domsf"/>
</dbReference>
<feature type="region of interest" description="Disordered" evidence="7">
    <location>
        <begin position="385"/>
        <end position="445"/>
    </location>
</feature>
<comment type="similarity">
    <text evidence="6">Belongs to the peptidase C19 family.</text>
</comment>
<evidence type="ECO:0000259" key="8">
    <source>
        <dbReference type="PROSITE" id="PS50053"/>
    </source>
</evidence>
<dbReference type="Gene3D" id="3.90.70.10">
    <property type="entry name" value="Cysteine proteinases"/>
    <property type="match status" value="1"/>
</dbReference>
<dbReference type="InterPro" id="IPR038765">
    <property type="entry name" value="Papain-like_cys_pep_sf"/>
</dbReference>
<organism evidence="10 11">
    <name type="scientific">Fonsecaea erecta</name>
    <dbReference type="NCBI Taxonomy" id="1367422"/>
    <lineage>
        <taxon>Eukaryota</taxon>
        <taxon>Fungi</taxon>
        <taxon>Dikarya</taxon>
        <taxon>Ascomycota</taxon>
        <taxon>Pezizomycotina</taxon>
        <taxon>Eurotiomycetes</taxon>
        <taxon>Chaetothyriomycetidae</taxon>
        <taxon>Chaetothyriales</taxon>
        <taxon>Herpotrichiellaceae</taxon>
        <taxon>Fonsecaea</taxon>
    </lineage>
</organism>
<evidence type="ECO:0000256" key="5">
    <source>
        <dbReference type="ARBA" id="ARBA00022807"/>
    </source>
</evidence>
<dbReference type="GO" id="GO:0043161">
    <property type="term" value="P:proteasome-mediated ubiquitin-dependent protein catabolic process"/>
    <property type="evidence" value="ECO:0007669"/>
    <property type="project" value="InterPro"/>
</dbReference>
<proteinExistence type="inferred from homology"/>
<evidence type="ECO:0000256" key="6">
    <source>
        <dbReference type="RuleBase" id="RU366025"/>
    </source>
</evidence>
<dbReference type="EC" id="3.4.19.12" evidence="6"/>
<dbReference type="AlphaFoldDB" id="A0A178ZB90"/>
<dbReference type="GO" id="GO:0016579">
    <property type="term" value="P:protein deubiquitination"/>
    <property type="evidence" value="ECO:0007669"/>
    <property type="project" value="InterPro"/>
</dbReference>
<evidence type="ECO:0000256" key="4">
    <source>
        <dbReference type="ARBA" id="ARBA00022801"/>
    </source>
</evidence>
<name>A0A178ZB90_9EURO</name>
<dbReference type="Pfam" id="PF00443">
    <property type="entry name" value="UCH"/>
    <property type="match status" value="1"/>
</dbReference>
<dbReference type="CDD" id="cd02657">
    <property type="entry name" value="Peptidase_C19A"/>
    <property type="match status" value="1"/>
</dbReference>
<dbReference type="GO" id="GO:0070628">
    <property type="term" value="F:proteasome binding"/>
    <property type="evidence" value="ECO:0007669"/>
    <property type="project" value="TreeGrafter"/>
</dbReference>
<dbReference type="PROSITE" id="PS00972">
    <property type="entry name" value="USP_1"/>
    <property type="match status" value="1"/>
</dbReference>
<feature type="compositionally biased region" description="Basic and acidic residues" evidence="7">
    <location>
        <begin position="401"/>
        <end position="414"/>
    </location>
</feature>
<dbReference type="Pfam" id="PF00240">
    <property type="entry name" value="ubiquitin"/>
    <property type="match status" value="1"/>
</dbReference>
<dbReference type="InterPro" id="IPR000626">
    <property type="entry name" value="Ubiquitin-like_dom"/>
</dbReference>
<evidence type="ECO:0000256" key="3">
    <source>
        <dbReference type="ARBA" id="ARBA00022786"/>
    </source>
</evidence>
<dbReference type="InterPro" id="IPR001394">
    <property type="entry name" value="Peptidase_C19_UCH"/>
</dbReference>
<keyword evidence="5 6" id="KW-0788">Thiol protease</keyword>
<evidence type="ECO:0000256" key="2">
    <source>
        <dbReference type="ARBA" id="ARBA00022670"/>
    </source>
</evidence>
<comment type="caution">
    <text evidence="10">The sequence shown here is derived from an EMBL/GenBank/DDBJ whole genome shotgun (WGS) entry which is preliminary data.</text>
</comment>
<feature type="domain" description="Ubiquitin-like" evidence="8">
    <location>
        <begin position="4"/>
        <end position="78"/>
    </location>
</feature>
<dbReference type="GO" id="GO:0004843">
    <property type="term" value="F:cysteine-type deubiquitinase activity"/>
    <property type="evidence" value="ECO:0007669"/>
    <property type="project" value="UniProtKB-UniRule"/>
</dbReference>
<dbReference type="InterPro" id="IPR044635">
    <property type="entry name" value="UBP14-like"/>
</dbReference>
<dbReference type="STRING" id="1367422.A0A178ZB90"/>
<protein>
    <recommendedName>
        <fullName evidence="6">Ubiquitin carboxyl-terminal hydrolase</fullName>
        <ecNumber evidence="6">3.4.19.12</ecNumber>
    </recommendedName>
</protein>
<dbReference type="RefSeq" id="XP_018690289.1">
    <property type="nucleotide sequence ID" value="XM_018840542.1"/>
</dbReference>
<dbReference type="Gene3D" id="3.10.20.90">
    <property type="entry name" value="Phosphatidylinositol 3-kinase Catalytic Subunit, Chain A, domain 1"/>
    <property type="match status" value="1"/>
</dbReference>
<dbReference type="SMART" id="SM00213">
    <property type="entry name" value="UBQ"/>
    <property type="match status" value="1"/>
</dbReference>
<dbReference type="InterPro" id="IPR018200">
    <property type="entry name" value="USP_CS"/>
</dbReference>
<keyword evidence="2 6" id="KW-0645">Protease</keyword>
<dbReference type="PROSITE" id="PS00973">
    <property type="entry name" value="USP_2"/>
    <property type="match status" value="1"/>
</dbReference>
<dbReference type="GO" id="GO:0061136">
    <property type="term" value="P:regulation of proteasomal protein catabolic process"/>
    <property type="evidence" value="ECO:0007669"/>
    <property type="project" value="TreeGrafter"/>
</dbReference>